<dbReference type="EMBL" id="WKJZ01000001">
    <property type="protein sequence ID" value="MVW75372.1"/>
    <property type="molecule type" value="Genomic_DNA"/>
</dbReference>
<gene>
    <name evidence="2" type="ORF">GJV18_08590</name>
</gene>
<dbReference type="InterPro" id="IPR040480">
    <property type="entry name" value="DnaT_DNA_bind"/>
</dbReference>
<reference evidence="2 3" key="1">
    <citation type="submission" date="2019-11" db="EMBL/GenBank/DDBJ databases">
        <title>Pseudomonas flavidum sp. nov., isolated from Baiyang Lake.</title>
        <authorList>
            <person name="Zhao Y."/>
        </authorList>
    </citation>
    <scope>NUCLEOTIDE SEQUENCE [LARGE SCALE GENOMIC DNA]</scope>
    <source>
        <strain evidence="3">R-22-3 w-18</strain>
    </source>
</reference>
<organism evidence="2 3">
    <name type="scientific">Pseudomonas xionganensis</name>
    <dbReference type="NCBI Taxonomy" id="2654845"/>
    <lineage>
        <taxon>Bacteria</taxon>
        <taxon>Pseudomonadati</taxon>
        <taxon>Pseudomonadota</taxon>
        <taxon>Gammaproteobacteria</taxon>
        <taxon>Pseudomonadales</taxon>
        <taxon>Pseudomonadaceae</taxon>
        <taxon>Pseudomonas</taxon>
    </lineage>
</organism>
<accession>A0A6I4KX74</accession>
<comment type="caution">
    <text evidence="2">The sequence shown here is derived from an EMBL/GenBank/DDBJ whole genome shotgun (WGS) entry which is preliminary data.</text>
</comment>
<proteinExistence type="predicted"/>
<name>A0A6I4KX74_9PSED</name>
<sequence length="240" mass="25731">MRTNLWDDPRVSRLCDLVDQPEAMVVGALYWLWAMADEHSEDGLLPGLTLRTIDRKTGVPGMGLALVQIGWLTDAEAGVTVVNFAEHNGVSAKRRCSEAKRKAGSRNVSACDADNKQTPCGAREEKNINTLSQDAHEPVEPSGEQPADAAPYAMTLDWQPDHQRLKAVAFRAGVTLAACLEALGAFVVHHEAKGLAKTSAEWQAGLVAWAKRDATHGAAKVTPLRGARQAAPAGPRVVTV</sequence>
<evidence type="ECO:0000313" key="2">
    <source>
        <dbReference type="EMBL" id="MVW75372.1"/>
    </source>
</evidence>
<feature type="domain" description="DnaT DNA-binding" evidence="1">
    <location>
        <begin position="153"/>
        <end position="215"/>
    </location>
</feature>
<dbReference type="RefSeq" id="WP_160344464.1">
    <property type="nucleotide sequence ID" value="NZ_WKJZ01000001.1"/>
</dbReference>
<dbReference type="Proteomes" id="UP000429555">
    <property type="component" value="Unassembled WGS sequence"/>
</dbReference>
<dbReference type="Gene3D" id="1.10.8.1180">
    <property type="match status" value="1"/>
</dbReference>
<evidence type="ECO:0000259" key="1">
    <source>
        <dbReference type="Pfam" id="PF17948"/>
    </source>
</evidence>
<dbReference type="Pfam" id="PF17948">
    <property type="entry name" value="DnaT"/>
    <property type="match status" value="1"/>
</dbReference>
<protein>
    <recommendedName>
        <fullName evidence="1">DnaT DNA-binding domain-containing protein</fullName>
    </recommendedName>
</protein>
<dbReference type="AlphaFoldDB" id="A0A6I4KX74"/>
<keyword evidence="3" id="KW-1185">Reference proteome</keyword>
<evidence type="ECO:0000313" key="3">
    <source>
        <dbReference type="Proteomes" id="UP000429555"/>
    </source>
</evidence>